<dbReference type="Proteomes" id="UP000187608">
    <property type="component" value="Unassembled WGS sequence"/>
</dbReference>
<proteinExistence type="predicted"/>
<feature type="region of interest" description="Disordered" evidence="1">
    <location>
        <begin position="24"/>
        <end position="67"/>
    </location>
</feature>
<dbReference type="RefSeq" id="WP_076558950.1">
    <property type="nucleotide sequence ID" value="NZ_FTOC01000005.1"/>
</dbReference>
<dbReference type="EMBL" id="FTOC01000005">
    <property type="protein sequence ID" value="SIS48145.1"/>
    <property type="molecule type" value="Genomic_DNA"/>
</dbReference>
<feature type="transmembrane region" description="Helical" evidence="2">
    <location>
        <begin position="6"/>
        <end position="22"/>
    </location>
</feature>
<name>A0A1N7JFL6_9BACI</name>
<dbReference type="OrthoDB" id="2974086at2"/>
<keyword evidence="2" id="KW-1133">Transmembrane helix</keyword>
<evidence type="ECO:0000313" key="3">
    <source>
        <dbReference type="EMBL" id="SIS48145.1"/>
    </source>
</evidence>
<sequence length="67" mass="7677">MAMVIMTIIIILIIVVAFKFSFKSKPSKGEDYTPASDMYSGKTKDYSTQAPQETHRKSPYEEVDRQQ</sequence>
<evidence type="ECO:0000313" key="4">
    <source>
        <dbReference type="Proteomes" id="UP000187608"/>
    </source>
</evidence>
<accession>A0A1N7JFL6</accession>
<dbReference type="AlphaFoldDB" id="A0A1N7JFL6"/>
<gene>
    <name evidence="3" type="ORF">SAMN05421687_105224</name>
</gene>
<reference evidence="4" key="1">
    <citation type="submission" date="2017-01" db="EMBL/GenBank/DDBJ databases">
        <authorList>
            <person name="Varghese N."/>
            <person name="Submissions S."/>
        </authorList>
    </citation>
    <scope>NUCLEOTIDE SEQUENCE [LARGE SCALE GENOMIC DNA]</scope>
    <source>
        <strain evidence="4">DSM 23127</strain>
    </source>
</reference>
<evidence type="ECO:0000256" key="1">
    <source>
        <dbReference type="SAM" id="MobiDB-lite"/>
    </source>
</evidence>
<keyword evidence="2" id="KW-0812">Transmembrane</keyword>
<feature type="compositionally biased region" description="Basic and acidic residues" evidence="1">
    <location>
        <begin position="53"/>
        <end position="67"/>
    </location>
</feature>
<keyword evidence="4" id="KW-1185">Reference proteome</keyword>
<keyword evidence="2" id="KW-0472">Membrane</keyword>
<protein>
    <submittedName>
        <fullName evidence="3">Uncharacterized protein</fullName>
    </submittedName>
</protein>
<evidence type="ECO:0000256" key="2">
    <source>
        <dbReference type="SAM" id="Phobius"/>
    </source>
</evidence>
<organism evidence="3 4">
    <name type="scientific">Salimicrobium flavidum</name>
    <dbReference type="NCBI Taxonomy" id="570947"/>
    <lineage>
        <taxon>Bacteria</taxon>
        <taxon>Bacillati</taxon>
        <taxon>Bacillota</taxon>
        <taxon>Bacilli</taxon>
        <taxon>Bacillales</taxon>
        <taxon>Bacillaceae</taxon>
        <taxon>Salimicrobium</taxon>
    </lineage>
</organism>